<dbReference type="GO" id="GO:0009103">
    <property type="term" value="P:lipopolysaccharide biosynthetic process"/>
    <property type="evidence" value="ECO:0007669"/>
    <property type="project" value="TreeGrafter"/>
</dbReference>
<dbReference type="Proteomes" id="UP000323994">
    <property type="component" value="Unassembled WGS sequence"/>
</dbReference>
<evidence type="ECO:0000313" key="11">
    <source>
        <dbReference type="EMBL" id="KAA6436768.1"/>
    </source>
</evidence>
<evidence type="ECO:0000256" key="8">
    <source>
        <dbReference type="SAM" id="Phobius"/>
    </source>
</evidence>
<comment type="subcellular location">
    <subcellularLocation>
        <location evidence="1">Cell membrane</location>
        <topology evidence="1">Multi-pass membrane protein</topology>
    </subcellularLocation>
</comment>
<feature type="transmembrane region" description="Helical" evidence="8">
    <location>
        <begin position="172"/>
        <end position="192"/>
    </location>
</feature>
<feature type="transmembrane region" description="Helical" evidence="8">
    <location>
        <begin position="344"/>
        <end position="361"/>
    </location>
</feature>
<dbReference type="GO" id="GO:0005886">
    <property type="term" value="C:plasma membrane"/>
    <property type="evidence" value="ECO:0007669"/>
    <property type="project" value="UniProtKB-SubCell"/>
</dbReference>
<feature type="domain" description="Acyltransferase 3" evidence="9">
    <location>
        <begin position="12"/>
        <end position="328"/>
    </location>
</feature>
<dbReference type="InterPro" id="IPR002656">
    <property type="entry name" value="Acyl_transf_3_dom"/>
</dbReference>
<evidence type="ECO:0000256" key="1">
    <source>
        <dbReference type="ARBA" id="ARBA00004651"/>
    </source>
</evidence>
<dbReference type="SUPFAM" id="SSF52266">
    <property type="entry name" value="SGNH hydrolase"/>
    <property type="match status" value="1"/>
</dbReference>
<keyword evidence="4 8" id="KW-0812">Transmembrane</keyword>
<dbReference type="Gene3D" id="3.40.50.1110">
    <property type="entry name" value="SGNH hydrolase"/>
    <property type="match status" value="1"/>
</dbReference>
<accession>A0A5M8QNC7</accession>
<keyword evidence="5 8" id="KW-1133">Transmembrane helix</keyword>
<evidence type="ECO:0000256" key="6">
    <source>
        <dbReference type="ARBA" id="ARBA00023136"/>
    </source>
</evidence>
<name>A0A5M8QNC7_9BACT</name>
<organism evidence="11 12">
    <name type="scientific">Dyadobacter flavalbus</name>
    <dbReference type="NCBI Taxonomy" id="2579942"/>
    <lineage>
        <taxon>Bacteria</taxon>
        <taxon>Pseudomonadati</taxon>
        <taxon>Bacteroidota</taxon>
        <taxon>Cytophagia</taxon>
        <taxon>Cytophagales</taxon>
        <taxon>Spirosomataceae</taxon>
        <taxon>Dyadobacter</taxon>
    </lineage>
</organism>
<evidence type="ECO:0000313" key="12">
    <source>
        <dbReference type="Proteomes" id="UP000323994"/>
    </source>
</evidence>
<dbReference type="EMBL" id="VBSN01000066">
    <property type="protein sequence ID" value="KAA6436768.1"/>
    <property type="molecule type" value="Genomic_DNA"/>
</dbReference>
<feature type="transmembrane region" description="Helical" evidence="8">
    <location>
        <begin position="198"/>
        <end position="217"/>
    </location>
</feature>
<feature type="transmembrane region" description="Helical" evidence="8">
    <location>
        <begin position="79"/>
        <end position="99"/>
    </location>
</feature>
<dbReference type="GO" id="GO:0016747">
    <property type="term" value="F:acyltransferase activity, transferring groups other than amino-acyl groups"/>
    <property type="evidence" value="ECO:0007669"/>
    <property type="project" value="InterPro"/>
</dbReference>
<evidence type="ECO:0000256" key="4">
    <source>
        <dbReference type="ARBA" id="ARBA00022692"/>
    </source>
</evidence>
<dbReference type="OrthoDB" id="9796461at2"/>
<evidence type="ECO:0000259" key="9">
    <source>
        <dbReference type="Pfam" id="PF01757"/>
    </source>
</evidence>
<keyword evidence="6 8" id="KW-0472">Membrane</keyword>
<dbReference type="InterPro" id="IPR043968">
    <property type="entry name" value="SGNH"/>
</dbReference>
<feature type="transmembrane region" description="Helical" evidence="8">
    <location>
        <begin position="314"/>
        <end position="332"/>
    </location>
</feature>
<dbReference type="AlphaFoldDB" id="A0A5M8QNC7"/>
<reference evidence="11 12" key="1">
    <citation type="submission" date="2019-05" db="EMBL/GenBank/DDBJ databases">
        <authorList>
            <person name="Qu J.-H."/>
        </authorList>
    </citation>
    <scope>NUCLEOTIDE SEQUENCE [LARGE SCALE GENOMIC DNA]</scope>
    <source>
        <strain evidence="11 12">NS28</strain>
    </source>
</reference>
<dbReference type="InterPro" id="IPR050879">
    <property type="entry name" value="Acyltransferase_3"/>
</dbReference>
<keyword evidence="3 11" id="KW-0808">Transferase</keyword>
<dbReference type="GO" id="GO:0016788">
    <property type="term" value="F:hydrolase activity, acting on ester bonds"/>
    <property type="evidence" value="ECO:0007669"/>
    <property type="project" value="UniProtKB-ARBA"/>
</dbReference>
<evidence type="ECO:0000259" key="10">
    <source>
        <dbReference type="Pfam" id="PF19040"/>
    </source>
</evidence>
<sequence length="633" mass="72712">MENKHVKLNFRYDINALRAIAILGVILFHYKIVFLSGGFAGVDVFFVISGYLMSKIIINAIDKNQFSFADYFEKRLKRIVPALIFLILALTVIGFFFYFPEDFKLNQKNAAASILFLSNVLYWKSSDYFAPASDTNILLHTWSLSVEWQFYLLYPAILLLLNRIIKNRRFLVAFFVASTLFILVASILFTNISPTASFYLLPSRSWEMMFGGIAFFSENLIKDVKWKKILAIVGYLAILACFLLLDTMMPWPSAYTILPVVATFLIIIANYNEFGAIRNTVVQFIGKISYSLYLWHWPVYVVAQYYGIGTNLQSVLLLSVISIVLGYLSFTYVESIKFATNRMILATMAFIFVGTASLSYFNSNDILYKEKTLQIEGYARTHKKELELQFNKDICHVSKMEDYDKEKCLCIVEGKKNILLIGDSHLGQLSQSFRERFANTNVHFLQATASGTLPTIRNYEGDDAMVRKLMHYIYFDFIPKNADKIDGVVLSGSWAGKNNVDEESILFGIKEATQHLKKYNINTIIIGQTERYNVPYATIAARDYENNSMTMRRYLNSYAYELDNFLSRDLKSSYIRVINVKSIPKLSSKDEPYMADSHHLTKYGADLIVDKILSDPIAKEFFGIRKSRRKTRS</sequence>
<evidence type="ECO:0000256" key="3">
    <source>
        <dbReference type="ARBA" id="ARBA00022679"/>
    </source>
</evidence>
<proteinExistence type="predicted"/>
<evidence type="ECO:0000256" key="2">
    <source>
        <dbReference type="ARBA" id="ARBA00022475"/>
    </source>
</evidence>
<dbReference type="PANTHER" id="PTHR23028">
    <property type="entry name" value="ACETYLTRANSFERASE"/>
    <property type="match status" value="1"/>
</dbReference>
<feature type="transmembrane region" description="Helical" evidence="8">
    <location>
        <begin position="229"/>
        <end position="245"/>
    </location>
</feature>
<dbReference type="PANTHER" id="PTHR23028:SF53">
    <property type="entry name" value="ACYL_TRANSF_3 DOMAIN-CONTAINING PROTEIN"/>
    <property type="match status" value="1"/>
</dbReference>
<keyword evidence="7 11" id="KW-0012">Acyltransferase</keyword>
<feature type="transmembrane region" description="Helical" evidence="8">
    <location>
        <begin position="12"/>
        <end position="32"/>
    </location>
</feature>
<gene>
    <name evidence="11" type="ORF">FEM33_21790</name>
</gene>
<comment type="caution">
    <text evidence="11">The sequence shown here is derived from an EMBL/GenBank/DDBJ whole genome shotgun (WGS) entry which is preliminary data.</text>
</comment>
<dbReference type="Pfam" id="PF19040">
    <property type="entry name" value="SGNH"/>
    <property type="match status" value="1"/>
</dbReference>
<protein>
    <submittedName>
        <fullName evidence="11">Acyltransferase</fullName>
    </submittedName>
</protein>
<feature type="transmembrane region" description="Helical" evidence="8">
    <location>
        <begin position="251"/>
        <end position="271"/>
    </location>
</feature>
<evidence type="ECO:0000256" key="5">
    <source>
        <dbReference type="ARBA" id="ARBA00022989"/>
    </source>
</evidence>
<feature type="domain" description="SGNH" evidence="10">
    <location>
        <begin position="395"/>
        <end position="612"/>
    </location>
</feature>
<dbReference type="RefSeq" id="WP_139014088.1">
    <property type="nucleotide sequence ID" value="NZ_VBSN01000066.1"/>
</dbReference>
<dbReference type="Pfam" id="PF01757">
    <property type="entry name" value="Acyl_transf_3"/>
    <property type="match status" value="1"/>
</dbReference>
<evidence type="ECO:0000256" key="7">
    <source>
        <dbReference type="ARBA" id="ARBA00023315"/>
    </source>
</evidence>
<keyword evidence="12" id="KW-1185">Reference proteome</keyword>
<keyword evidence="2" id="KW-1003">Cell membrane</keyword>
<dbReference type="InterPro" id="IPR036514">
    <property type="entry name" value="SGNH_hydro_sf"/>
</dbReference>